<feature type="domain" description="TonB-dependent receptor plug" evidence="15">
    <location>
        <begin position="50"/>
        <end position="158"/>
    </location>
</feature>
<evidence type="ECO:0000259" key="14">
    <source>
        <dbReference type="Pfam" id="PF00593"/>
    </source>
</evidence>
<keyword evidence="3 11" id="KW-1134">Transmembrane beta strand</keyword>
<keyword evidence="7" id="KW-0406">Ion transport</keyword>
<keyword evidence="17" id="KW-1185">Reference proteome</keyword>
<dbReference type="Pfam" id="PF07715">
    <property type="entry name" value="Plug"/>
    <property type="match status" value="1"/>
</dbReference>
<keyword evidence="5 11" id="KW-0812">Transmembrane</keyword>
<keyword evidence="4" id="KW-0410">Iron transport</keyword>
<comment type="similarity">
    <text evidence="11 12">Belongs to the TonB-dependent receptor family.</text>
</comment>
<evidence type="ECO:0000256" key="10">
    <source>
        <dbReference type="ARBA" id="ARBA00023237"/>
    </source>
</evidence>
<evidence type="ECO:0000259" key="15">
    <source>
        <dbReference type="Pfam" id="PF07715"/>
    </source>
</evidence>
<evidence type="ECO:0000256" key="2">
    <source>
        <dbReference type="ARBA" id="ARBA00022448"/>
    </source>
</evidence>
<evidence type="ECO:0000256" key="7">
    <source>
        <dbReference type="ARBA" id="ARBA00023065"/>
    </source>
</evidence>
<organism evidence="16 17">
    <name type="scientific">Sphingomonas tabacisoli</name>
    <dbReference type="NCBI Taxonomy" id="2249466"/>
    <lineage>
        <taxon>Bacteria</taxon>
        <taxon>Pseudomonadati</taxon>
        <taxon>Pseudomonadota</taxon>
        <taxon>Alphaproteobacteria</taxon>
        <taxon>Sphingomonadales</taxon>
        <taxon>Sphingomonadaceae</taxon>
        <taxon>Sphingomonas</taxon>
    </lineage>
</organism>
<dbReference type="PANTHER" id="PTHR32552:SF81">
    <property type="entry name" value="TONB-DEPENDENT OUTER MEMBRANE RECEPTOR"/>
    <property type="match status" value="1"/>
</dbReference>
<gene>
    <name evidence="16" type="ORF">ACFSCW_07905</name>
</gene>
<dbReference type="InterPro" id="IPR012910">
    <property type="entry name" value="Plug_dom"/>
</dbReference>
<dbReference type="InterPro" id="IPR000531">
    <property type="entry name" value="Beta-barrel_TonB"/>
</dbReference>
<name>A0ABW4I292_9SPHN</name>
<dbReference type="SUPFAM" id="SSF56935">
    <property type="entry name" value="Porins"/>
    <property type="match status" value="1"/>
</dbReference>
<evidence type="ECO:0000313" key="17">
    <source>
        <dbReference type="Proteomes" id="UP001597115"/>
    </source>
</evidence>
<dbReference type="Pfam" id="PF00593">
    <property type="entry name" value="TonB_dep_Rec_b-barrel"/>
    <property type="match status" value="1"/>
</dbReference>
<dbReference type="RefSeq" id="WP_380888303.1">
    <property type="nucleotide sequence ID" value="NZ_JBHUDY010000001.1"/>
</dbReference>
<evidence type="ECO:0000313" key="16">
    <source>
        <dbReference type="EMBL" id="MFD1611721.1"/>
    </source>
</evidence>
<evidence type="ECO:0000256" key="6">
    <source>
        <dbReference type="ARBA" id="ARBA00023004"/>
    </source>
</evidence>
<evidence type="ECO:0000256" key="11">
    <source>
        <dbReference type="PROSITE-ProRule" id="PRU01360"/>
    </source>
</evidence>
<proteinExistence type="inferred from homology"/>
<evidence type="ECO:0000256" key="4">
    <source>
        <dbReference type="ARBA" id="ARBA00022496"/>
    </source>
</evidence>
<comment type="caution">
    <text evidence="16">The sequence shown here is derived from an EMBL/GenBank/DDBJ whole genome shotgun (WGS) entry which is preliminary data.</text>
</comment>
<keyword evidence="10 11" id="KW-0998">Cell outer membrane</keyword>
<evidence type="ECO:0000256" key="12">
    <source>
        <dbReference type="RuleBase" id="RU003357"/>
    </source>
</evidence>
<reference evidence="17" key="1">
    <citation type="journal article" date="2019" name="Int. J. Syst. Evol. Microbiol.">
        <title>The Global Catalogue of Microorganisms (GCM) 10K type strain sequencing project: providing services to taxonomists for standard genome sequencing and annotation.</title>
        <authorList>
            <consortium name="The Broad Institute Genomics Platform"/>
            <consortium name="The Broad Institute Genome Sequencing Center for Infectious Disease"/>
            <person name="Wu L."/>
            <person name="Ma J."/>
        </authorList>
    </citation>
    <scope>NUCLEOTIDE SEQUENCE [LARGE SCALE GENOMIC DNA]</scope>
    <source>
        <strain evidence="17">CGMCC 1.16275</strain>
    </source>
</reference>
<accession>A0ABW4I292</accession>
<dbReference type="PROSITE" id="PS52016">
    <property type="entry name" value="TONB_DEPENDENT_REC_3"/>
    <property type="match status" value="1"/>
</dbReference>
<keyword evidence="9 11" id="KW-0472">Membrane</keyword>
<evidence type="ECO:0000256" key="5">
    <source>
        <dbReference type="ARBA" id="ARBA00022692"/>
    </source>
</evidence>
<evidence type="ECO:0000256" key="3">
    <source>
        <dbReference type="ARBA" id="ARBA00022452"/>
    </source>
</evidence>
<dbReference type="InterPro" id="IPR039426">
    <property type="entry name" value="TonB-dep_rcpt-like"/>
</dbReference>
<dbReference type="PANTHER" id="PTHR32552">
    <property type="entry name" value="FERRICHROME IRON RECEPTOR-RELATED"/>
    <property type="match status" value="1"/>
</dbReference>
<evidence type="ECO:0000256" key="9">
    <source>
        <dbReference type="ARBA" id="ARBA00023136"/>
    </source>
</evidence>
<sequence length="1017" mass="109242">MRRVDLLGATALVLLAATPAFAQDTAAAAADTDQGIGDIVVTAQRQSETLQTVPIAVSAFSADNLRQQQINSTSDLQLSLPNITYTKSNFTSSSSFNIRGIGDLCVGVTCDAATAVHVNDVPVIGSPIFQNEFFDVERIEVLRGPQGTLFGRNATGGVINFITAKPDLTGIHAAGEAEYGNYNSIRVKGMVNVPLTETLGVRAAGYYLKRDGFTRNLFNGKRIDGRDQYDIRGSIRWEPTADTTLDIVGHYFHENDDRSRIQKQLCHRDPTGVLGCLPDRLGFEQLNGDSTLAAILTSTEFINIALGALAPTFRPLALGSVYNTDGDVYSNFTNPANLRTVNIDSLPHFKTQEKQVLVNLNQNLGSFNLKLDGGYTEGSTDSTVDYNVGVERSLANNPGLVALNALAAAPGAAFPGGVNPFTNMKNALIPSGPGGPFCQSLADQQGVGVYGGKSVCANTSLDFDRSTAYGKQWFAEGIFTSKFDGPFNFLLGAGYLDYKVRDNDYFVNSFSLDYAAGLLGAASAIGTRAAGGTIPNVYRGTPFYDNDSRFYHLKSYGIFGEAYAQISDNLKLTVGARYNHDQKNYTARTTLFNDSNGTGVLVPFNATNLTQALNYGSLDFDATQPGNQEFARSKVSFGRVTGRAVLDWQITDRNLLYFSYARGYKSGGINPPLSPVFAVPTTFGPETVNAFEIGSKNTFLDGTFRFNLTAFYYQYKSLQLSRIVARTSVNDNVNANILGLEAEGILRPTRNLLINLTASFLKTKVSNDKLLGNPQDPSGGRSDAVIIKDLTNAANCAVGSASGNALQSNALVSTTNALLALRPTTPIPGTNTTGAFSVCSILQAAAAGNIAAANPAFGAPNPALGGLTAQQFINLQVTGNPATAGSFQYFPSGVPVNIRGNNLPQSPHFKFSAGMQYTIDFNNGWNLVPRIDLNYTGGYYGSIFNQRISRIQGYEVVNAQIQLNGPDDRYFVRAFVQNLTKNNAITGLYVTDQSSGLFTNAFTLEPRRYGIAAGVKF</sequence>
<evidence type="ECO:0000256" key="8">
    <source>
        <dbReference type="ARBA" id="ARBA00023077"/>
    </source>
</evidence>
<keyword evidence="13" id="KW-0732">Signal</keyword>
<evidence type="ECO:0000256" key="13">
    <source>
        <dbReference type="SAM" id="SignalP"/>
    </source>
</evidence>
<dbReference type="InterPro" id="IPR036942">
    <property type="entry name" value="Beta-barrel_TonB_sf"/>
</dbReference>
<evidence type="ECO:0000256" key="1">
    <source>
        <dbReference type="ARBA" id="ARBA00004571"/>
    </source>
</evidence>
<keyword evidence="2 11" id="KW-0813">Transport</keyword>
<comment type="subcellular location">
    <subcellularLocation>
        <location evidence="1 11">Cell outer membrane</location>
        <topology evidence="1 11">Multi-pass membrane protein</topology>
    </subcellularLocation>
</comment>
<dbReference type="Proteomes" id="UP001597115">
    <property type="component" value="Unassembled WGS sequence"/>
</dbReference>
<feature type="domain" description="TonB-dependent receptor-like beta-barrel" evidence="14">
    <location>
        <begin position="336"/>
        <end position="766"/>
    </location>
</feature>
<protein>
    <submittedName>
        <fullName evidence="16">TonB-dependent receptor</fullName>
    </submittedName>
</protein>
<feature type="signal peptide" evidence="13">
    <location>
        <begin position="1"/>
        <end position="22"/>
    </location>
</feature>
<keyword evidence="6" id="KW-0408">Iron</keyword>
<dbReference type="EMBL" id="JBHUDY010000001">
    <property type="protein sequence ID" value="MFD1611721.1"/>
    <property type="molecule type" value="Genomic_DNA"/>
</dbReference>
<keyword evidence="8 12" id="KW-0798">TonB box</keyword>
<dbReference type="Gene3D" id="2.40.170.20">
    <property type="entry name" value="TonB-dependent receptor, beta-barrel domain"/>
    <property type="match status" value="3"/>
</dbReference>
<keyword evidence="16" id="KW-0675">Receptor</keyword>
<feature type="chain" id="PRO_5046204461" evidence="13">
    <location>
        <begin position="23"/>
        <end position="1017"/>
    </location>
</feature>